<evidence type="ECO:0000256" key="1">
    <source>
        <dbReference type="SAM" id="MobiDB-lite"/>
    </source>
</evidence>
<dbReference type="Proteomes" id="UP000095280">
    <property type="component" value="Unplaced"/>
</dbReference>
<feature type="compositionally biased region" description="Low complexity" evidence="1">
    <location>
        <begin position="10"/>
        <end position="20"/>
    </location>
</feature>
<protein>
    <submittedName>
        <fullName evidence="3">Uncharacterized protein</fullName>
    </submittedName>
</protein>
<evidence type="ECO:0000313" key="3">
    <source>
        <dbReference type="WBParaSite" id="maker-uti_cns_0000189-snap-gene-2.11-mRNA-1"/>
    </source>
</evidence>
<reference evidence="3" key="1">
    <citation type="submission" date="2016-11" db="UniProtKB">
        <authorList>
            <consortium name="WormBaseParasite"/>
        </authorList>
    </citation>
    <scope>IDENTIFICATION</scope>
</reference>
<proteinExistence type="predicted"/>
<sequence>MSATTDSNSRHQSQQQTQQHNRTEGFGNMVRPLEHVRLGKDAFTAVPMEMVRQLGVDHQVLVQAAPSLSSQNKSALCRPLSVTRCLQAEPIVSDVDTQPTPRGVPVFIPVPVPVPFLVLLETPAQAAAVAADMAAAFGRSVKSTTEAAAAAAPAATADSSLQDVPMTANVAATQQSAAAAA</sequence>
<dbReference type="WBParaSite" id="maker-uti_cns_0000189-snap-gene-2.11-mRNA-1">
    <property type="protein sequence ID" value="maker-uti_cns_0000189-snap-gene-2.11-mRNA-1"/>
    <property type="gene ID" value="maker-uti_cns_0000189-snap-gene-2.11"/>
</dbReference>
<evidence type="ECO:0000313" key="2">
    <source>
        <dbReference type="Proteomes" id="UP000095280"/>
    </source>
</evidence>
<keyword evidence="2" id="KW-1185">Reference proteome</keyword>
<accession>A0A1I8FVU6</accession>
<dbReference type="AlphaFoldDB" id="A0A1I8FVU6"/>
<organism evidence="2 3">
    <name type="scientific">Macrostomum lignano</name>
    <dbReference type="NCBI Taxonomy" id="282301"/>
    <lineage>
        <taxon>Eukaryota</taxon>
        <taxon>Metazoa</taxon>
        <taxon>Spiralia</taxon>
        <taxon>Lophotrochozoa</taxon>
        <taxon>Platyhelminthes</taxon>
        <taxon>Rhabditophora</taxon>
        <taxon>Macrostomorpha</taxon>
        <taxon>Macrostomida</taxon>
        <taxon>Macrostomidae</taxon>
        <taxon>Macrostomum</taxon>
    </lineage>
</organism>
<name>A0A1I8FVU6_9PLAT</name>
<feature type="region of interest" description="Disordered" evidence="1">
    <location>
        <begin position="1"/>
        <end position="27"/>
    </location>
</feature>